<comment type="subunit">
    <text evidence="7 9">Part of the 50S ribosomal subunit. Forms a cluster with proteins L14 and L19.</text>
</comment>
<dbReference type="InterPro" id="IPR000597">
    <property type="entry name" value="Ribosomal_uL3"/>
</dbReference>
<dbReference type="GO" id="GO:0006412">
    <property type="term" value="P:translation"/>
    <property type="evidence" value="ECO:0007669"/>
    <property type="project" value="UniProtKB-UniRule"/>
</dbReference>
<dbReference type="FunFam" id="3.30.160.810:FF:000001">
    <property type="entry name" value="50S ribosomal protein L3"/>
    <property type="match status" value="1"/>
</dbReference>
<evidence type="ECO:0000256" key="7">
    <source>
        <dbReference type="HAMAP-Rule" id="MF_01325"/>
    </source>
</evidence>
<name>A0A660KXQ4_9BACL</name>
<keyword evidence="5 7" id="KW-0687">Ribonucleoprotein</keyword>
<dbReference type="Gene3D" id="3.30.160.810">
    <property type="match status" value="1"/>
</dbReference>
<dbReference type="Pfam" id="PF00297">
    <property type="entry name" value="Ribosomal_L3"/>
    <property type="match status" value="1"/>
</dbReference>
<dbReference type="FunFam" id="2.40.30.10:FF:000004">
    <property type="entry name" value="50S ribosomal protein L3"/>
    <property type="match status" value="1"/>
</dbReference>
<dbReference type="SUPFAM" id="SSF50447">
    <property type="entry name" value="Translation proteins"/>
    <property type="match status" value="1"/>
</dbReference>
<reference evidence="10 11" key="1">
    <citation type="submission" date="2018-10" db="EMBL/GenBank/DDBJ databases">
        <title>Genomic Encyclopedia of Type Strains, Phase IV (KMG-IV): sequencing the most valuable type-strain genomes for metagenomic binning, comparative biology and taxonomic classification.</title>
        <authorList>
            <person name="Goeker M."/>
        </authorList>
    </citation>
    <scope>NUCLEOTIDE SEQUENCE [LARGE SCALE GENOMIC DNA]</scope>
    <source>
        <strain evidence="10 11">DSM 22653</strain>
    </source>
</reference>
<keyword evidence="11" id="KW-1185">Reference proteome</keyword>
<dbReference type="NCBIfam" id="TIGR03625">
    <property type="entry name" value="L3_bact"/>
    <property type="match status" value="1"/>
</dbReference>
<keyword evidence="4 7" id="KW-0689">Ribosomal protein</keyword>
<evidence type="ECO:0000256" key="1">
    <source>
        <dbReference type="ARBA" id="ARBA00006540"/>
    </source>
</evidence>
<dbReference type="Proteomes" id="UP000267019">
    <property type="component" value="Unassembled WGS sequence"/>
</dbReference>
<evidence type="ECO:0000256" key="6">
    <source>
        <dbReference type="ARBA" id="ARBA00035243"/>
    </source>
</evidence>
<dbReference type="GO" id="GO:0022625">
    <property type="term" value="C:cytosolic large ribosomal subunit"/>
    <property type="evidence" value="ECO:0007669"/>
    <property type="project" value="TreeGrafter"/>
</dbReference>
<dbReference type="RefSeq" id="WP_121444231.1">
    <property type="nucleotide sequence ID" value="NZ_RBIJ01000002.1"/>
</dbReference>
<comment type="function">
    <text evidence="7 9">One of the primary rRNA binding proteins, it binds directly near the 3'-end of the 23S rRNA, where it nucleates assembly of the 50S subunit.</text>
</comment>
<dbReference type="PANTHER" id="PTHR11229:SF16">
    <property type="entry name" value="LARGE RIBOSOMAL SUBUNIT PROTEIN UL3C"/>
    <property type="match status" value="1"/>
</dbReference>
<evidence type="ECO:0000313" key="11">
    <source>
        <dbReference type="Proteomes" id="UP000267019"/>
    </source>
</evidence>
<evidence type="ECO:0000256" key="3">
    <source>
        <dbReference type="ARBA" id="ARBA00022884"/>
    </source>
</evidence>
<evidence type="ECO:0000256" key="9">
    <source>
        <dbReference type="RuleBase" id="RU003906"/>
    </source>
</evidence>
<sequence length="212" mass="23156">MRKGLLGQKIGMTHIFAEDGTLIPVTVILAGPNYVVQKKTPEKDGYVAVQLGFGVQKEQRLTRPLLGHLKKAGVPPVRYLREIRDVDLDRYEVGQTVDVDIFAPGELVDVTGTSKGKGTQGPIKRHGFARGRMSHGSGFHRTHGSIGAVGPYRVLKGMPHMGRMGNERVTVQNLEIVRVIPEEHVLLVRGSVPGPRGGLVIIRNAARKLIRA</sequence>
<gene>
    <name evidence="7" type="primary">rplC</name>
    <name evidence="10" type="ORF">C7438_0974</name>
</gene>
<dbReference type="InterPro" id="IPR019927">
    <property type="entry name" value="Ribosomal_uL3_bac/org-type"/>
</dbReference>
<proteinExistence type="inferred from homology"/>
<dbReference type="EMBL" id="RBIJ01000002">
    <property type="protein sequence ID" value="RKQ85570.1"/>
    <property type="molecule type" value="Genomic_DNA"/>
</dbReference>
<dbReference type="OrthoDB" id="9806135at2"/>
<keyword evidence="3 7" id="KW-0694">RNA-binding</keyword>
<dbReference type="PANTHER" id="PTHR11229">
    <property type="entry name" value="50S RIBOSOMAL PROTEIN L3"/>
    <property type="match status" value="1"/>
</dbReference>
<evidence type="ECO:0000256" key="4">
    <source>
        <dbReference type="ARBA" id="ARBA00022980"/>
    </source>
</evidence>
<dbReference type="PROSITE" id="PS00474">
    <property type="entry name" value="RIBOSOMAL_L3"/>
    <property type="match status" value="1"/>
</dbReference>
<accession>A0A660KXQ4</accession>
<comment type="similarity">
    <text evidence="1 7 8">Belongs to the universal ribosomal protein uL3 family.</text>
</comment>
<dbReference type="HAMAP" id="MF_01325_B">
    <property type="entry name" value="Ribosomal_uL3_B"/>
    <property type="match status" value="1"/>
</dbReference>
<dbReference type="InterPro" id="IPR019926">
    <property type="entry name" value="Ribosomal_uL3_CS"/>
</dbReference>
<dbReference type="AlphaFoldDB" id="A0A660KXQ4"/>
<evidence type="ECO:0000256" key="8">
    <source>
        <dbReference type="RuleBase" id="RU003905"/>
    </source>
</evidence>
<comment type="caution">
    <text evidence="10">The sequence shown here is derived from an EMBL/GenBank/DDBJ whole genome shotgun (WGS) entry which is preliminary data.</text>
</comment>
<dbReference type="InterPro" id="IPR009000">
    <property type="entry name" value="Transl_B-barrel_sf"/>
</dbReference>
<dbReference type="Gene3D" id="2.40.30.10">
    <property type="entry name" value="Translation factors"/>
    <property type="match status" value="1"/>
</dbReference>
<protein>
    <recommendedName>
        <fullName evidence="6 7">Large ribosomal subunit protein uL3</fullName>
    </recommendedName>
</protein>
<dbReference type="GO" id="GO:0019843">
    <property type="term" value="F:rRNA binding"/>
    <property type="evidence" value="ECO:0007669"/>
    <property type="project" value="UniProtKB-UniRule"/>
</dbReference>
<evidence type="ECO:0000256" key="2">
    <source>
        <dbReference type="ARBA" id="ARBA00022730"/>
    </source>
</evidence>
<keyword evidence="2 7" id="KW-0699">rRNA-binding</keyword>
<evidence type="ECO:0000313" key="10">
    <source>
        <dbReference type="EMBL" id="RKQ85570.1"/>
    </source>
</evidence>
<evidence type="ECO:0000256" key="5">
    <source>
        <dbReference type="ARBA" id="ARBA00023274"/>
    </source>
</evidence>
<dbReference type="GO" id="GO:0003735">
    <property type="term" value="F:structural constituent of ribosome"/>
    <property type="evidence" value="ECO:0007669"/>
    <property type="project" value="UniProtKB-UniRule"/>
</dbReference>
<organism evidence="10 11">
    <name type="scientific">Brockia lithotrophica</name>
    <dbReference type="NCBI Taxonomy" id="933949"/>
    <lineage>
        <taxon>Bacteria</taxon>
        <taxon>Bacillati</taxon>
        <taxon>Bacillota</taxon>
        <taxon>Bacilli</taxon>
        <taxon>Bacillales</taxon>
        <taxon>Bacillales Family X. Incertae Sedis</taxon>
        <taxon>Brockia</taxon>
    </lineage>
</organism>